<dbReference type="OrthoDB" id="3479709at2"/>
<protein>
    <submittedName>
        <fullName evidence="1">Uncharacterized protein</fullName>
    </submittedName>
</protein>
<comment type="caution">
    <text evidence="1">The sequence shown here is derived from an EMBL/GenBank/DDBJ whole genome shotgun (WGS) entry which is preliminary data.</text>
</comment>
<sequence length="167" mass="18027">MVLAVIVIAGLLALLAALRSATPRPKPEAAAGAVDGAALDGHPESLTAELEPAAEEYLAWLADHHWPADDYLELEQQWRHELGMLDLSEVPHCPSCLLRREDVWPCPRCGRLLHSTCGHGMRRRPVAEPYHALGLGADPEAVVAEWICTGCASVVGLDVENDSDPLC</sequence>
<accession>A0A372JHM6</accession>
<dbReference type="AlphaFoldDB" id="A0A372JHM6"/>
<dbReference type="Proteomes" id="UP000261811">
    <property type="component" value="Unassembled WGS sequence"/>
</dbReference>
<organism evidence="1 2">
    <name type="scientific">Actinomadura logoneensis</name>
    <dbReference type="NCBI Taxonomy" id="2293572"/>
    <lineage>
        <taxon>Bacteria</taxon>
        <taxon>Bacillati</taxon>
        <taxon>Actinomycetota</taxon>
        <taxon>Actinomycetes</taxon>
        <taxon>Streptosporangiales</taxon>
        <taxon>Thermomonosporaceae</taxon>
        <taxon>Actinomadura</taxon>
    </lineage>
</organism>
<gene>
    <name evidence="1" type="ORF">DZF91_22535</name>
</gene>
<reference evidence="1 2" key="1">
    <citation type="submission" date="2018-08" db="EMBL/GenBank/DDBJ databases">
        <title>Actinomadura jelena sp. nov., a novel Actinomycete isolated from soil in Chad.</title>
        <authorList>
            <person name="Shi L."/>
        </authorList>
    </citation>
    <scope>NUCLEOTIDE SEQUENCE [LARGE SCALE GENOMIC DNA]</scope>
    <source>
        <strain evidence="1 2">NEAU-G17</strain>
    </source>
</reference>
<dbReference type="RefSeq" id="WP_117359444.1">
    <property type="nucleotide sequence ID" value="NZ_QURH01000338.1"/>
</dbReference>
<keyword evidence="2" id="KW-1185">Reference proteome</keyword>
<proteinExistence type="predicted"/>
<evidence type="ECO:0000313" key="2">
    <source>
        <dbReference type="Proteomes" id="UP000261811"/>
    </source>
</evidence>
<evidence type="ECO:0000313" key="1">
    <source>
        <dbReference type="EMBL" id="RFU39450.1"/>
    </source>
</evidence>
<name>A0A372JHM6_9ACTN</name>
<dbReference type="EMBL" id="QURH01000338">
    <property type="protein sequence ID" value="RFU39450.1"/>
    <property type="molecule type" value="Genomic_DNA"/>
</dbReference>